<dbReference type="Gene3D" id="3.40.50.720">
    <property type="entry name" value="NAD(P)-binding Rossmann-like Domain"/>
    <property type="match status" value="1"/>
</dbReference>
<dbReference type="Pfam" id="PF16653">
    <property type="entry name" value="Sacchrp_dh_C"/>
    <property type="match status" value="1"/>
</dbReference>
<evidence type="ECO:0000256" key="1">
    <source>
        <dbReference type="ARBA" id="ARBA00023002"/>
    </source>
</evidence>
<keyword evidence="5" id="KW-1185">Reference proteome</keyword>
<dbReference type="GO" id="GO:0019878">
    <property type="term" value="P:lysine biosynthetic process via aminoadipic acid"/>
    <property type="evidence" value="ECO:0007669"/>
    <property type="project" value="TreeGrafter"/>
</dbReference>
<evidence type="ECO:0000313" key="5">
    <source>
        <dbReference type="Proteomes" id="UP000190367"/>
    </source>
</evidence>
<dbReference type="RefSeq" id="WP_078672507.1">
    <property type="nucleotide sequence ID" value="NZ_FUWZ01000006.1"/>
</dbReference>
<dbReference type="STRING" id="634771.SAMN04488128_106140"/>
<sequence length="442" mass="50122">MKNILLFGAGKSATSLIDYLLANAPRQKWHITVADHDLMLIKSKTGKSYYATPAAIDIKDQTARQQLIQETDLVISLLPPHLHITVAKDCLQFRKNLLTASYIDPEVRKLEKDIEKAGLLFMYEMGLDPGIDHMSAMKLIHSIEKKGGQIFSFKSYCGGLISPESLDNPWQYKISWNARNVVMAGASGAIYRDKGKTREVSYEQLFDHNKTIQVPGLGKLAYYPNRDSLGYMESYRLENIATFMRATLRFPDFCEGWNALIKLGLTGEDGKVQTDQLTCFDWATRHIDGADKQAGHEEVMARFLGVSSKSKVIRQLKYLGLLNGDQINLGEKTDAEVLQHLVEDKLKMEPSDKDMIVMMHEIEFERRNMATRIHSYMITQGEDNVRTAMAKTVGLPLGILAKLLLQEKITLTGLHIPVMPEVYNPVLKELEEFDIRFEESFE</sequence>
<evidence type="ECO:0000259" key="3">
    <source>
        <dbReference type="Pfam" id="PF16653"/>
    </source>
</evidence>
<dbReference type="OrthoDB" id="973788at2"/>
<dbReference type="Pfam" id="PF03435">
    <property type="entry name" value="Sacchrp_dh_NADP"/>
    <property type="match status" value="1"/>
</dbReference>
<evidence type="ECO:0000313" key="4">
    <source>
        <dbReference type="EMBL" id="SKA43220.1"/>
    </source>
</evidence>
<protein>
    <submittedName>
        <fullName evidence="4">Saccharopine dehydrogenase, NADP-dependent</fullName>
    </submittedName>
</protein>
<dbReference type="SUPFAM" id="SSF55347">
    <property type="entry name" value="Glyceraldehyde-3-phosphate dehydrogenase-like, C-terminal domain"/>
    <property type="match status" value="1"/>
</dbReference>
<reference evidence="5" key="1">
    <citation type="submission" date="2017-02" db="EMBL/GenBank/DDBJ databases">
        <authorList>
            <person name="Varghese N."/>
            <person name="Submissions S."/>
        </authorList>
    </citation>
    <scope>NUCLEOTIDE SEQUENCE [LARGE SCALE GENOMIC DNA]</scope>
    <source>
        <strain evidence="5">DSM 22224</strain>
    </source>
</reference>
<keyword evidence="1" id="KW-0560">Oxidoreductase</keyword>
<dbReference type="Proteomes" id="UP000190367">
    <property type="component" value="Unassembled WGS sequence"/>
</dbReference>
<dbReference type="Gene3D" id="3.30.360.10">
    <property type="entry name" value="Dihydrodipicolinate Reductase, domain 2"/>
    <property type="match status" value="1"/>
</dbReference>
<dbReference type="AlphaFoldDB" id="A0A1T4TRZ9"/>
<organism evidence="4 5">
    <name type="scientific">Chitinophaga eiseniae</name>
    <dbReference type="NCBI Taxonomy" id="634771"/>
    <lineage>
        <taxon>Bacteria</taxon>
        <taxon>Pseudomonadati</taxon>
        <taxon>Bacteroidota</taxon>
        <taxon>Chitinophagia</taxon>
        <taxon>Chitinophagales</taxon>
        <taxon>Chitinophagaceae</taxon>
        <taxon>Chitinophaga</taxon>
    </lineage>
</organism>
<dbReference type="InterPro" id="IPR036291">
    <property type="entry name" value="NAD(P)-bd_dom_sf"/>
</dbReference>
<feature type="domain" description="Saccharopine dehydrogenase-like C-terminal" evidence="3">
    <location>
        <begin position="126"/>
        <end position="432"/>
    </location>
</feature>
<gene>
    <name evidence="4" type="ORF">SAMN04488128_106140</name>
</gene>
<name>A0A1T4TRZ9_9BACT</name>
<proteinExistence type="predicted"/>
<dbReference type="EMBL" id="FUWZ01000006">
    <property type="protein sequence ID" value="SKA43220.1"/>
    <property type="molecule type" value="Genomic_DNA"/>
</dbReference>
<dbReference type="Gene3D" id="1.10.1870.10">
    <property type="entry name" value="Domain 3, Saccharopine reductase"/>
    <property type="match status" value="1"/>
</dbReference>
<dbReference type="SUPFAM" id="SSF51735">
    <property type="entry name" value="NAD(P)-binding Rossmann-fold domains"/>
    <property type="match status" value="1"/>
</dbReference>
<accession>A0A1T4TRZ9</accession>
<feature type="domain" description="Saccharopine dehydrogenase NADP binding" evidence="2">
    <location>
        <begin position="4"/>
        <end position="121"/>
    </location>
</feature>
<dbReference type="InterPro" id="IPR051168">
    <property type="entry name" value="AASS"/>
</dbReference>
<dbReference type="InterPro" id="IPR005097">
    <property type="entry name" value="Sacchrp_dh_NADP-bd"/>
</dbReference>
<dbReference type="PANTHER" id="PTHR11133">
    <property type="entry name" value="SACCHAROPINE DEHYDROGENASE"/>
    <property type="match status" value="1"/>
</dbReference>
<dbReference type="GO" id="GO:0004753">
    <property type="term" value="F:saccharopine dehydrogenase activity"/>
    <property type="evidence" value="ECO:0007669"/>
    <property type="project" value="TreeGrafter"/>
</dbReference>
<evidence type="ECO:0000259" key="2">
    <source>
        <dbReference type="Pfam" id="PF03435"/>
    </source>
</evidence>
<dbReference type="PANTHER" id="PTHR11133:SF22">
    <property type="entry name" value="ALPHA-AMINOADIPIC SEMIALDEHYDE SYNTHASE, MITOCHONDRIAL"/>
    <property type="match status" value="1"/>
</dbReference>
<dbReference type="InterPro" id="IPR032095">
    <property type="entry name" value="Sacchrp_dh-like_C"/>
</dbReference>
<dbReference type="GO" id="GO:0005737">
    <property type="term" value="C:cytoplasm"/>
    <property type="evidence" value="ECO:0007669"/>
    <property type="project" value="TreeGrafter"/>
</dbReference>